<dbReference type="EMBL" id="CP042997">
    <property type="protein sequence ID" value="QEH37851.1"/>
    <property type="molecule type" value="Genomic_DNA"/>
</dbReference>
<dbReference type="GO" id="GO:0016746">
    <property type="term" value="F:acyltransferase activity"/>
    <property type="evidence" value="ECO:0007669"/>
    <property type="project" value="UniProtKB-KW"/>
</dbReference>
<dbReference type="PROSITE" id="PS00101">
    <property type="entry name" value="HEXAPEP_TRANSFERASES"/>
    <property type="match status" value="1"/>
</dbReference>
<dbReference type="InterPro" id="IPR018357">
    <property type="entry name" value="Hexapep_transf_CS"/>
</dbReference>
<dbReference type="CDD" id="cd03360">
    <property type="entry name" value="LbH_AT_putative"/>
    <property type="match status" value="1"/>
</dbReference>
<organism evidence="8 9">
    <name type="scientific">Aquisphaera giovannonii</name>
    <dbReference type="NCBI Taxonomy" id="406548"/>
    <lineage>
        <taxon>Bacteria</taxon>
        <taxon>Pseudomonadati</taxon>
        <taxon>Planctomycetota</taxon>
        <taxon>Planctomycetia</taxon>
        <taxon>Isosphaerales</taxon>
        <taxon>Isosphaeraceae</taxon>
        <taxon>Aquisphaera</taxon>
    </lineage>
</organism>
<dbReference type="InterPro" id="IPR041561">
    <property type="entry name" value="PglD_N"/>
</dbReference>
<evidence type="ECO:0000256" key="4">
    <source>
        <dbReference type="ARBA" id="ARBA00023315"/>
    </source>
</evidence>
<keyword evidence="4 8" id="KW-0012">Acyltransferase</keyword>
<evidence type="ECO:0000256" key="3">
    <source>
        <dbReference type="ARBA" id="ARBA00022737"/>
    </source>
</evidence>
<dbReference type="PANTHER" id="PTHR43300:SF7">
    <property type="entry name" value="UDP-N-ACETYLBACILLOSAMINE N-ACETYLTRANSFERASE"/>
    <property type="match status" value="1"/>
</dbReference>
<proteinExistence type="inferred from homology"/>
<dbReference type="PANTHER" id="PTHR43300">
    <property type="entry name" value="ACETYLTRANSFERASE"/>
    <property type="match status" value="1"/>
</dbReference>
<evidence type="ECO:0000313" key="9">
    <source>
        <dbReference type="Proteomes" id="UP000324233"/>
    </source>
</evidence>
<feature type="binding site" evidence="6">
    <location>
        <position position="71"/>
    </location>
    <ligand>
        <name>substrate</name>
    </ligand>
</feature>
<sequence length="215" mass="21996">MRRLVILGTGGSAYDVLDVVDAINAILPTWQPVGFLDDSRPAGARHLGLDVLGPLREARGLTGCFLVSAIGGEKSFRDLPRIIGSTGVGPDRFATLIHPAASVSPRARLGRGVLVNPGVVIAGDVSIGDHVLLCPGCVIGHEAQVGDHVILAPGAIVSGLVRVESACYIGAGAVIKQKLHVGAGSLIGMGSVVTREVECGATLVGNPARPLKREG</sequence>
<dbReference type="OrthoDB" id="9801456at2"/>
<dbReference type="Gene3D" id="3.40.50.20">
    <property type="match status" value="1"/>
</dbReference>
<dbReference type="InterPro" id="IPR050179">
    <property type="entry name" value="Trans_hexapeptide_repeat"/>
</dbReference>
<name>A0A5B9WD32_9BACT</name>
<gene>
    <name evidence="8" type="primary">epsM</name>
    <name evidence="8" type="ORF">OJF2_64430</name>
</gene>
<dbReference type="Pfam" id="PF17836">
    <property type="entry name" value="PglD_N"/>
    <property type="match status" value="1"/>
</dbReference>
<accession>A0A5B9WD32</accession>
<evidence type="ECO:0000256" key="1">
    <source>
        <dbReference type="ARBA" id="ARBA00007274"/>
    </source>
</evidence>
<dbReference type="Proteomes" id="UP000324233">
    <property type="component" value="Chromosome"/>
</dbReference>
<evidence type="ECO:0000256" key="6">
    <source>
        <dbReference type="PIRSR" id="PIRSR620019-2"/>
    </source>
</evidence>
<dbReference type="AlphaFoldDB" id="A0A5B9WD32"/>
<protein>
    <submittedName>
        <fullName evidence="8">Acetyltransferase EpsM</fullName>
        <ecNumber evidence="8">2.3.1.-</ecNumber>
    </submittedName>
</protein>
<dbReference type="KEGG" id="agv:OJF2_64430"/>
<dbReference type="InterPro" id="IPR020019">
    <property type="entry name" value="AcTrfase_PglD-like"/>
</dbReference>
<keyword evidence="9" id="KW-1185">Reference proteome</keyword>
<dbReference type="EC" id="2.3.1.-" evidence="8"/>
<keyword evidence="2 8" id="KW-0808">Transferase</keyword>
<dbReference type="RefSeq" id="WP_148597361.1">
    <property type="nucleotide sequence ID" value="NZ_CP042997.1"/>
</dbReference>
<feature type="domain" description="PglD N-terminal" evidence="7">
    <location>
        <begin position="3"/>
        <end position="71"/>
    </location>
</feature>
<comment type="similarity">
    <text evidence="1">Belongs to the transferase hexapeptide repeat family.</text>
</comment>
<dbReference type="Gene3D" id="2.160.10.10">
    <property type="entry name" value="Hexapeptide repeat proteins"/>
    <property type="match status" value="2"/>
</dbReference>
<keyword evidence="3" id="KW-0677">Repeat</keyword>
<dbReference type="InterPro" id="IPR011004">
    <property type="entry name" value="Trimer_LpxA-like_sf"/>
</dbReference>
<evidence type="ECO:0000256" key="5">
    <source>
        <dbReference type="PIRSR" id="PIRSR620019-1"/>
    </source>
</evidence>
<dbReference type="NCBIfam" id="TIGR03570">
    <property type="entry name" value="NeuD_NnaD"/>
    <property type="match status" value="1"/>
</dbReference>
<dbReference type="Pfam" id="PF00132">
    <property type="entry name" value="Hexapep"/>
    <property type="match status" value="1"/>
</dbReference>
<dbReference type="InterPro" id="IPR001451">
    <property type="entry name" value="Hexapep"/>
</dbReference>
<dbReference type="SUPFAM" id="SSF51161">
    <property type="entry name" value="Trimeric LpxA-like enzymes"/>
    <property type="match status" value="1"/>
</dbReference>
<evidence type="ECO:0000313" key="8">
    <source>
        <dbReference type="EMBL" id="QEH37851.1"/>
    </source>
</evidence>
<evidence type="ECO:0000256" key="2">
    <source>
        <dbReference type="ARBA" id="ARBA00022679"/>
    </source>
</evidence>
<reference evidence="8 9" key="1">
    <citation type="submission" date="2019-08" db="EMBL/GenBank/DDBJ databases">
        <title>Deep-cultivation of Planctomycetes and their phenomic and genomic characterization uncovers novel biology.</title>
        <authorList>
            <person name="Wiegand S."/>
            <person name="Jogler M."/>
            <person name="Boedeker C."/>
            <person name="Pinto D."/>
            <person name="Vollmers J."/>
            <person name="Rivas-Marin E."/>
            <person name="Kohn T."/>
            <person name="Peeters S.H."/>
            <person name="Heuer A."/>
            <person name="Rast P."/>
            <person name="Oberbeckmann S."/>
            <person name="Bunk B."/>
            <person name="Jeske O."/>
            <person name="Meyerdierks A."/>
            <person name="Storesund J.E."/>
            <person name="Kallscheuer N."/>
            <person name="Luecker S."/>
            <person name="Lage O.M."/>
            <person name="Pohl T."/>
            <person name="Merkel B.J."/>
            <person name="Hornburger P."/>
            <person name="Mueller R.-W."/>
            <person name="Bruemmer F."/>
            <person name="Labrenz M."/>
            <person name="Spormann A.M."/>
            <person name="Op den Camp H."/>
            <person name="Overmann J."/>
            <person name="Amann R."/>
            <person name="Jetten M.S.M."/>
            <person name="Mascher T."/>
            <person name="Medema M.H."/>
            <person name="Devos D.P."/>
            <person name="Kaster A.-K."/>
            <person name="Ovreas L."/>
            <person name="Rohde M."/>
            <person name="Galperin M.Y."/>
            <person name="Jogler C."/>
        </authorList>
    </citation>
    <scope>NUCLEOTIDE SEQUENCE [LARGE SCALE GENOMIC DNA]</scope>
    <source>
        <strain evidence="8 9">OJF2</strain>
    </source>
</reference>
<evidence type="ECO:0000259" key="7">
    <source>
        <dbReference type="Pfam" id="PF17836"/>
    </source>
</evidence>
<feature type="site" description="Increases basicity of active site His" evidence="5">
    <location>
        <position position="142"/>
    </location>
</feature>
<feature type="active site" description="Proton acceptor" evidence="5">
    <location>
        <position position="141"/>
    </location>
</feature>